<dbReference type="Proteomes" id="UP000725649">
    <property type="component" value="Unassembled WGS sequence"/>
</dbReference>
<gene>
    <name evidence="1" type="ORF">E7027_04785</name>
</gene>
<comment type="caution">
    <text evidence="1">The sequence shown here is derived from an EMBL/GenBank/DDBJ whole genome shotgun (WGS) entry which is preliminary data.</text>
</comment>
<dbReference type="AlphaFoldDB" id="A0A928DPZ5"/>
<name>A0A928DPZ5_9BACT</name>
<protein>
    <submittedName>
        <fullName evidence="1">Uncharacterized protein</fullName>
    </submittedName>
</protein>
<accession>A0A928DPZ5</accession>
<reference evidence="1" key="1">
    <citation type="submission" date="2019-04" db="EMBL/GenBank/DDBJ databases">
        <title>Evolution of Biomass-Degrading Anaerobic Consortia Revealed by Metagenomics.</title>
        <authorList>
            <person name="Peng X."/>
        </authorList>
    </citation>
    <scope>NUCLEOTIDE SEQUENCE</scope>
    <source>
        <strain evidence="1">SIG66</strain>
    </source>
</reference>
<proteinExistence type="predicted"/>
<sequence length="238" mass="25914">MKKNIFLAVSFILVFLAGTVSVRVWDAYKTALAEEQASSAPFQVSDTDSLFIANMDGATTPEGVEVIEEPAVVDDSAIPSQLTKIKLEGVAQVVSRTGTVVKNKEEENDNPVQLPGDDLVPSQTGTLQQIPATESKISMIEAPAKVKLIKSSAEYKAFKRVARGSYPAANFKEDYIVVLESTSNLPDKVFEIQDVVLQDGKMVVIYRVNIFGLDGKTNTHTAVRIAKTDLPIELKQVL</sequence>
<dbReference type="EMBL" id="SUVG01000005">
    <property type="protein sequence ID" value="MBE6421428.1"/>
    <property type="molecule type" value="Genomic_DNA"/>
</dbReference>
<evidence type="ECO:0000313" key="1">
    <source>
        <dbReference type="EMBL" id="MBE6421428.1"/>
    </source>
</evidence>
<organism evidence="1 2">
    <name type="scientific">Candidatus Avelusimicrobium gallicola</name>
    <dbReference type="NCBI Taxonomy" id="2562704"/>
    <lineage>
        <taxon>Bacteria</taxon>
        <taxon>Pseudomonadati</taxon>
        <taxon>Elusimicrobiota</taxon>
        <taxon>Elusimicrobia</taxon>
        <taxon>Elusimicrobiales</taxon>
        <taxon>Elusimicrobiaceae</taxon>
        <taxon>Candidatus Avelusimicrobium</taxon>
    </lineage>
</organism>
<evidence type="ECO:0000313" key="2">
    <source>
        <dbReference type="Proteomes" id="UP000725649"/>
    </source>
</evidence>